<protein>
    <submittedName>
        <fullName evidence="1">Uncharacterized protein</fullName>
    </submittedName>
</protein>
<dbReference type="InterPro" id="IPR051604">
    <property type="entry name" value="Ergot_Alk_Oxidoreductase"/>
</dbReference>
<name>A0A0C9MQM5_9FUNG</name>
<dbReference type="EMBL" id="DF836348">
    <property type="protein sequence ID" value="GAN04288.1"/>
    <property type="molecule type" value="Genomic_DNA"/>
</dbReference>
<dbReference type="SUPFAM" id="SSF51735">
    <property type="entry name" value="NAD(P)-binding Rossmann-fold domains"/>
    <property type="match status" value="1"/>
</dbReference>
<dbReference type="PANTHER" id="PTHR43162">
    <property type="match status" value="1"/>
</dbReference>
<sequence>MKSNVYHLYTCVSIAVPKENEEVIKNESVLNALANRGTDATYAYDTGVKQVVDISTITVGNGRRGNYIGFVYYYPEKAIYNIPNHGSFVALRPCWYESNVLRDNHPVANGGTYTTVPINLRKGYVSPNDIGAVAAVVLRQDVAEHQDVVYNLAGDVSIPLQIAESLSRVIGKEVPYHQISATNFYSTLVNTALIPHLLAMDLTDHAGIETCLSTTLSIEVLLGRKPETVEQYLA</sequence>
<dbReference type="Proteomes" id="UP000053815">
    <property type="component" value="Unassembled WGS sequence"/>
</dbReference>
<dbReference type="OrthoDB" id="10254221at2759"/>
<evidence type="ECO:0000313" key="1">
    <source>
        <dbReference type="EMBL" id="GAN04288.1"/>
    </source>
</evidence>
<dbReference type="InterPro" id="IPR036291">
    <property type="entry name" value="NAD(P)-bd_dom_sf"/>
</dbReference>
<reference evidence="1" key="1">
    <citation type="submission" date="2014-09" db="EMBL/GenBank/DDBJ databases">
        <title>Draft genome sequence of an oleaginous Mucoromycotina fungus Mucor ambiguus NBRC6742.</title>
        <authorList>
            <person name="Takeda I."/>
            <person name="Yamane N."/>
            <person name="Morita T."/>
            <person name="Tamano K."/>
            <person name="Machida M."/>
            <person name="Baker S."/>
            <person name="Koike H."/>
        </authorList>
    </citation>
    <scope>NUCLEOTIDE SEQUENCE</scope>
    <source>
        <strain evidence="1">NBRC 6742</strain>
    </source>
</reference>
<dbReference type="STRING" id="91626.A0A0C9MQM5"/>
<organism evidence="1">
    <name type="scientific">Mucor ambiguus</name>
    <dbReference type="NCBI Taxonomy" id="91626"/>
    <lineage>
        <taxon>Eukaryota</taxon>
        <taxon>Fungi</taxon>
        <taxon>Fungi incertae sedis</taxon>
        <taxon>Mucoromycota</taxon>
        <taxon>Mucoromycotina</taxon>
        <taxon>Mucoromycetes</taxon>
        <taxon>Mucorales</taxon>
        <taxon>Mucorineae</taxon>
        <taxon>Mucoraceae</taxon>
        <taxon>Mucor</taxon>
    </lineage>
</organism>
<dbReference type="AlphaFoldDB" id="A0A0C9MQM5"/>
<proteinExistence type="predicted"/>
<gene>
    <name evidence="1" type="ORF">MAM1_0059c03748</name>
</gene>
<dbReference type="Gene3D" id="3.40.50.720">
    <property type="entry name" value="NAD(P)-binding Rossmann-like Domain"/>
    <property type="match status" value="1"/>
</dbReference>
<dbReference type="PANTHER" id="PTHR43162:SF1">
    <property type="entry name" value="PRESTALK A DIFFERENTIATION PROTEIN A"/>
    <property type="match status" value="1"/>
</dbReference>
<evidence type="ECO:0000313" key="2">
    <source>
        <dbReference type="Proteomes" id="UP000053815"/>
    </source>
</evidence>
<keyword evidence="2" id="KW-1185">Reference proteome</keyword>
<accession>A0A0C9MQM5</accession>